<name>A0A8J5CXH5_CHIOP</name>
<comment type="caution">
    <text evidence="1">The sequence shown here is derived from an EMBL/GenBank/DDBJ whole genome shotgun (WGS) entry which is preliminary data.</text>
</comment>
<evidence type="ECO:0000313" key="1">
    <source>
        <dbReference type="EMBL" id="KAG0721817.1"/>
    </source>
</evidence>
<accession>A0A8J5CXH5</accession>
<sequence>MLGRKLFWNICGCTQTSALCHLPPASTGLPIIDTWLHGPVCHLLSSVNEISYNAEFRGVPGDAHHRPSRSSTVDQLAWTDWQRETEHPGNPSQVLPAGCTPTLLRHQGYHRLEDGPSHIRTQLRSERSQPRRSNSCNVLRADRACSHT</sequence>
<evidence type="ECO:0000313" key="2">
    <source>
        <dbReference type="Proteomes" id="UP000770661"/>
    </source>
</evidence>
<proteinExistence type="predicted"/>
<dbReference type="Proteomes" id="UP000770661">
    <property type="component" value="Unassembled WGS sequence"/>
</dbReference>
<dbReference type="EMBL" id="JACEEZ010010454">
    <property type="protein sequence ID" value="KAG0721817.1"/>
    <property type="molecule type" value="Genomic_DNA"/>
</dbReference>
<gene>
    <name evidence="1" type="ORF">GWK47_045667</name>
</gene>
<organism evidence="1 2">
    <name type="scientific">Chionoecetes opilio</name>
    <name type="common">Atlantic snow crab</name>
    <name type="synonym">Cancer opilio</name>
    <dbReference type="NCBI Taxonomy" id="41210"/>
    <lineage>
        <taxon>Eukaryota</taxon>
        <taxon>Metazoa</taxon>
        <taxon>Ecdysozoa</taxon>
        <taxon>Arthropoda</taxon>
        <taxon>Crustacea</taxon>
        <taxon>Multicrustacea</taxon>
        <taxon>Malacostraca</taxon>
        <taxon>Eumalacostraca</taxon>
        <taxon>Eucarida</taxon>
        <taxon>Decapoda</taxon>
        <taxon>Pleocyemata</taxon>
        <taxon>Brachyura</taxon>
        <taxon>Eubrachyura</taxon>
        <taxon>Majoidea</taxon>
        <taxon>Majidae</taxon>
        <taxon>Chionoecetes</taxon>
    </lineage>
</organism>
<keyword evidence="2" id="KW-1185">Reference proteome</keyword>
<reference evidence="1" key="1">
    <citation type="submission" date="2020-07" db="EMBL/GenBank/DDBJ databases">
        <title>The High-quality genome of the commercially important snow crab, Chionoecetes opilio.</title>
        <authorList>
            <person name="Jeong J.-H."/>
            <person name="Ryu S."/>
        </authorList>
    </citation>
    <scope>NUCLEOTIDE SEQUENCE</scope>
    <source>
        <strain evidence="1">MADBK_172401_WGS</strain>
        <tissue evidence="1">Digestive gland</tissue>
    </source>
</reference>
<dbReference type="AlphaFoldDB" id="A0A8J5CXH5"/>
<protein>
    <submittedName>
        <fullName evidence="1">Uncharacterized protein</fullName>
    </submittedName>
</protein>